<dbReference type="SMART" id="SM00584">
    <property type="entry name" value="TLDc"/>
    <property type="match status" value="1"/>
</dbReference>
<evidence type="ECO:0000256" key="3">
    <source>
        <dbReference type="ARBA" id="ARBA00023128"/>
    </source>
</evidence>
<evidence type="ECO:0000256" key="4">
    <source>
        <dbReference type="ARBA" id="ARBA00040604"/>
    </source>
</evidence>
<comment type="subcellular location">
    <subcellularLocation>
        <location evidence="1">Mitochondrion</location>
    </subcellularLocation>
</comment>
<sequence length="415" mass="45718">MTSVVRIFNLQSASLVANPHRWTRNAILLINYDHDMEHVDAVADHGRHHNQNHAGSRGESRRDSLDSTSHLSDIPHTLSQFIWEILSPSPPTRQQSVHSSQFENDKHDSEGNSSPSLSDDYTVTDPPTPATAPASTSYADSALFSTKSLFRRASLPPPLALAMYEEARQTTELHPKSERTRVFNMLADGTVPAVKLIGPEPGSDTIILTNHLSAQLRPHLSPILRNCESWMYLFGLATHGARLSTIYEVLAVRDSSVSPILMLIRDRSSSVFGALVSEPFHVSSGFYGCAENCFVFKKLGDDGIAPIKVFPCTGRNDYIICCKPEFLSLGGGDGENAIWIDSDLNFGHSGECDGGRIRYSTTFILALGAQSKEATAGWRPDSLAPSHERLSCLRKTHQRMLKANRQSEKPKPSMP</sequence>
<dbReference type="GO" id="GO:0005634">
    <property type="term" value="C:nucleus"/>
    <property type="evidence" value="ECO:0007669"/>
    <property type="project" value="TreeGrafter"/>
</dbReference>
<dbReference type="STRING" id="286115.A0A507DQQ7"/>
<dbReference type="GO" id="GO:0006979">
    <property type="term" value="P:response to oxidative stress"/>
    <property type="evidence" value="ECO:0007669"/>
    <property type="project" value="TreeGrafter"/>
</dbReference>
<dbReference type="AlphaFoldDB" id="A0A507DQQ7"/>
<evidence type="ECO:0000256" key="2">
    <source>
        <dbReference type="ARBA" id="ARBA00009540"/>
    </source>
</evidence>
<dbReference type="PANTHER" id="PTHR23354">
    <property type="entry name" value="NUCLEOLAR PROTEIN 7/ESTROGEN RECEPTOR COACTIVATOR-RELATED"/>
    <property type="match status" value="1"/>
</dbReference>
<dbReference type="Pfam" id="PF07534">
    <property type="entry name" value="TLD"/>
    <property type="match status" value="1"/>
</dbReference>
<evidence type="ECO:0000256" key="1">
    <source>
        <dbReference type="ARBA" id="ARBA00004173"/>
    </source>
</evidence>
<feature type="region of interest" description="Disordered" evidence="5">
    <location>
        <begin position="89"/>
        <end position="135"/>
    </location>
</feature>
<comment type="similarity">
    <text evidence="2">Belongs to the OXR1 family.</text>
</comment>
<organism evidence="7 8">
    <name type="scientific">Synchytrium endobioticum</name>
    <dbReference type="NCBI Taxonomy" id="286115"/>
    <lineage>
        <taxon>Eukaryota</taxon>
        <taxon>Fungi</taxon>
        <taxon>Fungi incertae sedis</taxon>
        <taxon>Chytridiomycota</taxon>
        <taxon>Chytridiomycota incertae sedis</taxon>
        <taxon>Chytridiomycetes</taxon>
        <taxon>Synchytriales</taxon>
        <taxon>Synchytriaceae</taxon>
        <taxon>Synchytrium</taxon>
    </lineage>
</organism>
<proteinExistence type="inferred from homology"/>
<feature type="compositionally biased region" description="Polar residues" evidence="5">
    <location>
        <begin position="92"/>
        <end position="102"/>
    </location>
</feature>
<dbReference type="PROSITE" id="PS51886">
    <property type="entry name" value="TLDC"/>
    <property type="match status" value="1"/>
</dbReference>
<evidence type="ECO:0000313" key="7">
    <source>
        <dbReference type="EMBL" id="TPX53170.1"/>
    </source>
</evidence>
<name>A0A507DQQ7_9FUNG</name>
<protein>
    <recommendedName>
        <fullName evidence="4">Oxidation resistance protein 1</fullName>
    </recommendedName>
</protein>
<keyword evidence="3" id="KW-0496">Mitochondrion</keyword>
<feature type="compositionally biased region" description="Low complexity" evidence="5">
    <location>
        <begin position="118"/>
        <end position="135"/>
    </location>
</feature>
<feature type="compositionally biased region" description="Basic and acidic residues" evidence="5">
    <location>
        <begin position="56"/>
        <end position="65"/>
    </location>
</feature>
<dbReference type="PANTHER" id="PTHR23354:SF62">
    <property type="entry name" value="MUSTARD, ISOFORM V"/>
    <property type="match status" value="1"/>
</dbReference>
<gene>
    <name evidence="7" type="ORF">SeMB42_g00957</name>
</gene>
<evidence type="ECO:0000313" key="8">
    <source>
        <dbReference type="Proteomes" id="UP000317494"/>
    </source>
</evidence>
<keyword evidence="8" id="KW-1185">Reference proteome</keyword>
<evidence type="ECO:0000259" key="6">
    <source>
        <dbReference type="PROSITE" id="PS51886"/>
    </source>
</evidence>
<dbReference type="InterPro" id="IPR006571">
    <property type="entry name" value="TLDc_dom"/>
</dbReference>
<reference evidence="7 8" key="1">
    <citation type="journal article" date="2019" name="Sci. Rep.">
        <title>Comparative genomics of chytrid fungi reveal insights into the obligate biotrophic and pathogenic lifestyle of Synchytrium endobioticum.</title>
        <authorList>
            <person name="van de Vossenberg B.T.L.H."/>
            <person name="Warris S."/>
            <person name="Nguyen H.D.T."/>
            <person name="van Gent-Pelzer M.P.E."/>
            <person name="Joly D.L."/>
            <person name="van de Geest H.C."/>
            <person name="Bonants P.J.M."/>
            <person name="Smith D.S."/>
            <person name="Levesque C.A."/>
            <person name="van der Lee T.A.J."/>
        </authorList>
    </citation>
    <scope>NUCLEOTIDE SEQUENCE [LARGE SCALE GENOMIC DNA]</scope>
    <source>
        <strain evidence="7 8">MB42</strain>
    </source>
</reference>
<feature type="domain" description="TLDc" evidence="6">
    <location>
        <begin position="206"/>
        <end position="368"/>
    </location>
</feature>
<dbReference type="Proteomes" id="UP000317494">
    <property type="component" value="Unassembled WGS sequence"/>
</dbReference>
<dbReference type="GO" id="GO:0005739">
    <property type="term" value="C:mitochondrion"/>
    <property type="evidence" value="ECO:0007669"/>
    <property type="project" value="UniProtKB-SubCell"/>
</dbReference>
<feature type="region of interest" description="Disordered" evidence="5">
    <location>
        <begin position="47"/>
        <end position="70"/>
    </location>
</feature>
<dbReference type="EMBL" id="QEAN01000021">
    <property type="protein sequence ID" value="TPX53170.1"/>
    <property type="molecule type" value="Genomic_DNA"/>
</dbReference>
<accession>A0A507DQQ7</accession>
<evidence type="ECO:0000256" key="5">
    <source>
        <dbReference type="SAM" id="MobiDB-lite"/>
    </source>
</evidence>
<comment type="caution">
    <text evidence="7">The sequence shown here is derived from an EMBL/GenBank/DDBJ whole genome shotgun (WGS) entry which is preliminary data.</text>
</comment>
<dbReference type="VEuPathDB" id="FungiDB:SeMB42_g00957"/>